<reference evidence="11 12" key="1">
    <citation type="submission" date="2016-11" db="EMBL/GenBank/DDBJ databases">
        <authorList>
            <person name="Jaros S."/>
            <person name="Januszkiewicz K."/>
            <person name="Wedrychowicz H."/>
        </authorList>
    </citation>
    <scope>NUCLEOTIDE SEQUENCE [LARGE SCALE GENOMIC DNA]</scope>
    <source>
        <strain evidence="11 12">DSM 17459</strain>
    </source>
</reference>
<feature type="transmembrane region" description="Helical" evidence="10">
    <location>
        <begin position="62"/>
        <end position="85"/>
    </location>
</feature>
<name>A0A1M4SSJ6_9CLOT</name>
<keyword evidence="6 10" id="KW-1133">Transmembrane helix</keyword>
<organism evidence="11 12">
    <name type="scientific">Lactonifactor longoviformis DSM 17459</name>
    <dbReference type="NCBI Taxonomy" id="1122155"/>
    <lineage>
        <taxon>Bacteria</taxon>
        <taxon>Bacillati</taxon>
        <taxon>Bacillota</taxon>
        <taxon>Clostridia</taxon>
        <taxon>Eubacteriales</taxon>
        <taxon>Clostridiaceae</taxon>
        <taxon>Lactonifactor</taxon>
    </lineage>
</organism>
<comment type="subcellular location">
    <subcellularLocation>
        <location evidence="1 10">Cell membrane</location>
        <topology evidence="1 10">Multi-pass membrane protein</topology>
    </subcellularLocation>
</comment>
<keyword evidence="5 10" id="KW-0812">Transmembrane</keyword>
<gene>
    <name evidence="10" type="primary">mscL</name>
    <name evidence="11" type="ORF">SAMN02745158_00244</name>
</gene>
<evidence type="ECO:0000256" key="4">
    <source>
        <dbReference type="ARBA" id="ARBA00022475"/>
    </source>
</evidence>
<dbReference type="InterPro" id="IPR019823">
    <property type="entry name" value="Mechanosensitive_channel_CS"/>
</dbReference>
<dbReference type="PRINTS" id="PR01264">
    <property type="entry name" value="MECHCHANNEL"/>
</dbReference>
<dbReference type="RefSeq" id="WP_072848398.1">
    <property type="nucleotide sequence ID" value="NZ_FQVI01000001.1"/>
</dbReference>
<keyword evidence="3 10" id="KW-0813">Transport</keyword>
<comment type="similarity">
    <text evidence="2 10">Belongs to the MscL family.</text>
</comment>
<dbReference type="PANTHER" id="PTHR30266">
    <property type="entry name" value="MECHANOSENSITIVE CHANNEL MSCL"/>
    <property type="match status" value="1"/>
</dbReference>
<evidence type="ECO:0000313" key="11">
    <source>
        <dbReference type="EMBL" id="SHE35200.1"/>
    </source>
</evidence>
<keyword evidence="4 10" id="KW-1003">Cell membrane</keyword>
<dbReference type="SUPFAM" id="SSF81330">
    <property type="entry name" value="Gated mechanosensitive channel"/>
    <property type="match status" value="1"/>
</dbReference>
<keyword evidence="7 10" id="KW-0406">Ion transport</keyword>
<evidence type="ECO:0000313" key="12">
    <source>
        <dbReference type="Proteomes" id="UP000184245"/>
    </source>
</evidence>
<sequence>MKKFIKEFKDFALRGNVMDMAVGVLIGGAFSGIVTSLTDNFIQPIINMIITRKFYSLEEVAGYASAFGSSVVNFLIMAFILFLLLKAMNKLLTIGARKPEPEVPAVKICPFCQSEISINATRCPHCTSHISEDEEEVQAETAEA</sequence>
<evidence type="ECO:0000256" key="6">
    <source>
        <dbReference type="ARBA" id="ARBA00022989"/>
    </source>
</evidence>
<dbReference type="HAMAP" id="MF_00115">
    <property type="entry name" value="MscL"/>
    <property type="match status" value="1"/>
</dbReference>
<dbReference type="OrthoDB" id="9810350at2"/>
<dbReference type="Pfam" id="PF01741">
    <property type="entry name" value="MscL"/>
    <property type="match status" value="1"/>
</dbReference>
<evidence type="ECO:0000256" key="7">
    <source>
        <dbReference type="ARBA" id="ARBA00023065"/>
    </source>
</evidence>
<dbReference type="EMBL" id="FQVI01000001">
    <property type="protein sequence ID" value="SHE35200.1"/>
    <property type="molecule type" value="Genomic_DNA"/>
</dbReference>
<evidence type="ECO:0000256" key="1">
    <source>
        <dbReference type="ARBA" id="ARBA00004651"/>
    </source>
</evidence>
<evidence type="ECO:0000256" key="2">
    <source>
        <dbReference type="ARBA" id="ARBA00007254"/>
    </source>
</evidence>
<dbReference type="Gene3D" id="1.10.1200.120">
    <property type="entry name" value="Large-conductance mechanosensitive channel, MscL, domain 1"/>
    <property type="match status" value="1"/>
</dbReference>
<evidence type="ECO:0000256" key="5">
    <source>
        <dbReference type="ARBA" id="ARBA00022692"/>
    </source>
</evidence>
<dbReference type="STRING" id="1122155.SAMN02745158_00244"/>
<dbReference type="InterPro" id="IPR036019">
    <property type="entry name" value="MscL_channel"/>
</dbReference>
<dbReference type="PANTHER" id="PTHR30266:SF2">
    <property type="entry name" value="LARGE-CONDUCTANCE MECHANOSENSITIVE CHANNEL"/>
    <property type="match status" value="1"/>
</dbReference>
<dbReference type="AlphaFoldDB" id="A0A1M4SSJ6"/>
<dbReference type="Proteomes" id="UP000184245">
    <property type="component" value="Unassembled WGS sequence"/>
</dbReference>
<evidence type="ECO:0000256" key="10">
    <source>
        <dbReference type="HAMAP-Rule" id="MF_00115"/>
    </source>
</evidence>
<keyword evidence="9 10" id="KW-0407">Ion channel</keyword>
<feature type="transmembrane region" description="Helical" evidence="10">
    <location>
        <begin position="21"/>
        <end position="42"/>
    </location>
</feature>
<dbReference type="GO" id="GO:0008381">
    <property type="term" value="F:mechanosensitive monoatomic ion channel activity"/>
    <property type="evidence" value="ECO:0007669"/>
    <property type="project" value="UniProtKB-UniRule"/>
</dbReference>
<evidence type="ECO:0000256" key="9">
    <source>
        <dbReference type="ARBA" id="ARBA00023303"/>
    </source>
</evidence>
<dbReference type="InterPro" id="IPR001185">
    <property type="entry name" value="MS_channel"/>
</dbReference>
<accession>A0A1M4SSJ6</accession>
<protein>
    <recommendedName>
        <fullName evidence="10">Large-conductance mechanosensitive channel</fullName>
    </recommendedName>
</protein>
<evidence type="ECO:0000256" key="3">
    <source>
        <dbReference type="ARBA" id="ARBA00022448"/>
    </source>
</evidence>
<dbReference type="NCBIfam" id="TIGR00220">
    <property type="entry name" value="mscL"/>
    <property type="match status" value="1"/>
</dbReference>
<comment type="subunit">
    <text evidence="10">Homopentamer.</text>
</comment>
<evidence type="ECO:0000256" key="8">
    <source>
        <dbReference type="ARBA" id="ARBA00023136"/>
    </source>
</evidence>
<dbReference type="GO" id="GO:0005886">
    <property type="term" value="C:plasma membrane"/>
    <property type="evidence" value="ECO:0007669"/>
    <property type="project" value="UniProtKB-SubCell"/>
</dbReference>
<dbReference type="PROSITE" id="PS01327">
    <property type="entry name" value="MSCL"/>
    <property type="match status" value="1"/>
</dbReference>
<proteinExistence type="inferred from homology"/>
<dbReference type="InterPro" id="IPR037673">
    <property type="entry name" value="MSC/AndL"/>
</dbReference>
<keyword evidence="8 10" id="KW-0472">Membrane</keyword>
<keyword evidence="12" id="KW-1185">Reference proteome</keyword>
<comment type="function">
    <text evidence="10">Channel that opens in response to stretch forces in the membrane lipid bilayer. May participate in the regulation of osmotic pressure changes within the cell.</text>
</comment>